<keyword evidence="2" id="KW-1185">Reference proteome</keyword>
<dbReference type="AlphaFoldDB" id="A0A0N0BIN5"/>
<proteinExistence type="predicted"/>
<protein>
    <submittedName>
        <fullName evidence="1">Uncharacterized protein</fullName>
    </submittedName>
</protein>
<gene>
    <name evidence="1" type="ORF">WN51_09379</name>
</gene>
<name>A0A0N0BIN5_9HYME</name>
<dbReference type="Proteomes" id="UP000053105">
    <property type="component" value="Unassembled WGS sequence"/>
</dbReference>
<organism evidence="1 2">
    <name type="scientific">Melipona quadrifasciata</name>
    <dbReference type="NCBI Taxonomy" id="166423"/>
    <lineage>
        <taxon>Eukaryota</taxon>
        <taxon>Metazoa</taxon>
        <taxon>Ecdysozoa</taxon>
        <taxon>Arthropoda</taxon>
        <taxon>Hexapoda</taxon>
        <taxon>Insecta</taxon>
        <taxon>Pterygota</taxon>
        <taxon>Neoptera</taxon>
        <taxon>Endopterygota</taxon>
        <taxon>Hymenoptera</taxon>
        <taxon>Apocrita</taxon>
        <taxon>Aculeata</taxon>
        <taxon>Apoidea</taxon>
        <taxon>Anthophila</taxon>
        <taxon>Apidae</taxon>
        <taxon>Melipona</taxon>
    </lineage>
</organism>
<dbReference type="OrthoDB" id="10531206at2759"/>
<evidence type="ECO:0000313" key="2">
    <source>
        <dbReference type="Proteomes" id="UP000053105"/>
    </source>
</evidence>
<reference evidence="1 2" key="1">
    <citation type="submission" date="2015-07" db="EMBL/GenBank/DDBJ databases">
        <title>The genome of Melipona quadrifasciata.</title>
        <authorList>
            <person name="Pan H."/>
            <person name="Kapheim K."/>
        </authorList>
    </citation>
    <scope>NUCLEOTIDE SEQUENCE [LARGE SCALE GENOMIC DNA]</scope>
    <source>
        <strain evidence="1">0111107301</strain>
        <tissue evidence="1">Whole body</tissue>
    </source>
</reference>
<dbReference type="EMBL" id="KQ435729">
    <property type="protein sequence ID" value="KOX77714.1"/>
    <property type="molecule type" value="Genomic_DNA"/>
</dbReference>
<evidence type="ECO:0000313" key="1">
    <source>
        <dbReference type="EMBL" id="KOX77714.1"/>
    </source>
</evidence>
<sequence length="93" mass="10027">MMTTGWRAFRGRVAQQSAVRGREVRRMLKLQRMPRLSLVVEALRAVGAAVGSRLAPLALGSTLDTGGPSAGAQKVHPMRRSLSVFARSGTRVL</sequence>
<accession>A0A0N0BIN5</accession>